<evidence type="ECO:0000256" key="3">
    <source>
        <dbReference type="ARBA" id="ARBA00011738"/>
    </source>
</evidence>
<feature type="binding site" evidence="13">
    <location>
        <position position="190"/>
    </location>
    <ligand>
        <name>Mg(2+)</name>
        <dbReference type="ChEBI" id="CHEBI:18420"/>
    </ligand>
</feature>
<dbReference type="GO" id="GO:0005829">
    <property type="term" value="C:cytosol"/>
    <property type="evidence" value="ECO:0007669"/>
    <property type="project" value="TreeGrafter"/>
</dbReference>
<reference evidence="16 17" key="1">
    <citation type="submission" date="2016-08" db="EMBL/GenBank/DDBJ databases">
        <title>A Parts List for Fungal Cellulosomes Revealed by Comparative Genomics.</title>
        <authorList>
            <consortium name="DOE Joint Genome Institute"/>
            <person name="Haitjema C.H."/>
            <person name="Gilmore S.P."/>
            <person name="Henske J.K."/>
            <person name="Solomon K.V."/>
            <person name="De Groot R."/>
            <person name="Kuo A."/>
            <person name="Mondo S.J."/>
            <person name="Salamov A.A."/>
            <person name="Labutti K."/>
            <person name="Zhao Z."/>
            <person name="Chiniquy J."/>
            <person name="Barry K."/>
            <person name="Brewer H.M."/>
            <person name="Purvine S.O."/>
            <person name="Wright A.T."/>
            <person name="Boxma B."/>
            <person name="Van Alen T."/>
            <person name="Hackstein J.H."/>
            <person name="Baker S.E."/>
            <person name="Grigoriev I.V."/>
            <person name="O'Malley M.A."/>
        </authorList>
    </citation>
    <scope>NUCLEOTIDE SEQUENCE [LARGE SCALE GENOMIC DNA]</scope>
    <source>
        <strain evidence="16 17">G1</strain>
    </source>
</reference>
<comment type="caution">
    <text evidence="16">The sequence shown here is derived from an EMBL/GenBank/DDBJ whole genome shotgun (WGS) entry which is preliminary data.</text>
</comment>
<dbReference type="Gene3D" id="3.40.50.970">
    <property type="match status" value="2"/>
</dbReference>
<feature type="binding site" evidence="11">
    <location>
        <position position="530"/>
    </location>
    <ligand>
        <name>substrate</name>
    </ligand>
</feature>
<keyword evidence="17" id="KW-1185">Reference proteome</keyword>
<dbReference type="GO" id="GO:0005634">
    <property type="term" value="C:nucleus"/>
    <property type="evidence" value="ECO:0007669"/>
    <property type="project" value="TreeGrafter"/>
</dbReference>
<feature type="binding site" evidence="11">
    <location>
        <position position="479"/>
    </location>
    <ligand>
        <name>substrate</name>
    </ligand>
</feature>
<evidence type="ECO:0000313" key="16">
    <source>
        <dbReference type="EMBL" id="ORY17882.1"/>
    </source>
</evidence>
<name>A0A1Y2A5U8_9FUNG</name>
<feature type="domain" description="Transketolase-like pyrimidine-binding" evidence="15">
    <location>
        <begin position="358"/>
        <end position="535"/>
    </location>
</feature>
<dbReference type="PANTHER" id="PTHR43522">
    <property type="entry name" value="TRANSKETOLASE"/>
    <property type="match status" value="1"/>
</dbReference>
<comment type="cofactor">
    <cofactor evidence="1">
        <name>Co(2+)</name>
        <dbReference type="ChEBI" id="CHEBI:48828"/>
    </cofactor>
</comment>
<dbReference type="OrthoDB" id="10267175at2759"/>
<comment type="subunit">
    <text evidence="3">Homodimer.</text>
</comment>
<feature type="binding site" evidence="12">
    <location>
        <position position="71"/>
    </location>
    <ligand>
        <name>thiamine diphosphate</name>
        <dbReference type="ChEBI" id="CHEBI:58937"/>
    </ligand>
</feature>
<evidence type="ECO:0000256" key="2">
    <source>
        <dbReference type="ARBA" id="ARBA00007131"/>
    </source>
</evidence>
<evidence type="ECO:0000256" key="8">
    <source>
        <dbReference type="ARBA" id="ARBA00023052"/>
    </source>
</evidence>
<evidence type="ECO:0000256" key="7">
    <source>
        <dbReference type="ARBA" id="ARBA00022842"/>
    </source>
</evidence>
<feature type="binding site" evidence="11">
    <location>
        <position position="31"/>
    </location>
    <ligand>
        <name>substrate</name>
    </ligand>
</feature>
<dbReference type="FunFam" id="3.40.50.970:FF:000003">
    <property type="entry name" value="Transketolase"/>
    <property type="match status" value="1"/>
</dbReference>
<evidence type="ECO:0000259" key="15">
    <source>
        <dbReference type="SMART" id="SM00861"/>
    </source>
</evidence>
<dbReference type="GO" id="GO:0046872">
    <property type="term" value="F:metal ion binding"/>
    <property type="evidence" value="ECO:0007669"/>
    <property type="project" value="UniProtKB-KW"/>
</dbReference>
<dbReference type="InterPro" id="IPR033247">
    <property type="entry name" value="Transketolase_fam"/>
</dbReference>
<protein>
    <recommendedName>
        <fullName evidence="4">transketolase</fullName>
        <ecNumber evidence="4">2.2.1.1</ecNumber>
    </recommendedName>
</protein>
<feature type="binding site" evidence="12">
    <location>
        <position position="161"/>
    </location>
    <ligand>
        <name>thiamine diphosphate</name>
        <dbReference type="ChEBI" id="CHEBI:58937"/>
    </ligand>
</feature>
<dbReference type="Pfam" id="PF02779">
    <property type="entry name" value="Transket_pyr"/>
    <property type="match status" value="1"/>
</dbReference>
<feature type="binding site" evidence="12">
    <location>
        <position position="190"/>
    </location>
    <ligand>
        <name>thiamine diphosphate</name>
        <dbReference type="ChEBI" id="CHEBI:58937"/>
    </ligand>
</feature>
<dbReference type="Pfam" id="PF00456">
    <property type="entry name" value="Transketolase_N"/>
    <property type="match status" value="1"/>
</dbReference>
<feature type="binding site" evidence="11">
    <location>
        <position position="388"/>
    </location>
    <ligand>
        <name>substrate</name>
    </ligand>
</feature>
<dbReference type="Pfam" id="PF22613">
    <property type="entry name" value="Transketolase_C_1"/>
    <property type="match status" value="1"/>
</dbReference>
<accession>A0A1Y2A5U8</accession>
<evidence type="ECO:0000256" key="11">
    <source>
        <dbReference type="PIRSR" id="PIRSR605478-2"/>
    </source>
</evidence>
<dbReference type="CDD" id="cd02012">
    <property type="entry name" value="TPP_TK"/>
    <property type="match status" value="1"/>
</dbReference>
<dbReference type="CDD" id="cd07033">
    <property type="entry name" value="TPP_PYR_DXS_TK_like"/>
    <property type="match status" value="1"/>
</dbReference>
<dbReference type="InterPro" id="IPR005474">
    <property type="entry name" value="Transketolase_N"/>
</dbReference>
<dbReference type="PANTHER" id="PTHR43522:SF2">
    <property type="entry name" value="TRANSKETOLASE 1-RELATED"/>
    <property type="match status" value="1"/>
</dbReference>
<dbReference type="GO" id="GO:0006098">
    <property type="term" value="P:pentose-phosphate shunt"/>
    <property type="evidence" value="ECO:0007669"/>
    <property type="project" value="TreeGrafter"/>
</dbReference>
<dbReference type="InterPro" id="IPR009014">
    <property type="entry name" value="Transketo_C/PFOR_II"/>
</dbReference>
<sequence>MYDSFTEVDKCAVNTIRMVACDMVNKANSGHPGAPMGCAPMAHVLFTRFFKCNPNNSQWINRDRFVLSNGHCCTLQYVINHLLGYNISLEDLKEFRQYKSITPGHPERGMTDGIEVTTGPLGQGISNAVGLAIAEAHLAATFNRPGYELFNNYTFTIVGDGCLQEGVASEAASMAGHFKLGKLIALYDANNIQIDGELCVQFTEDVCARFKAYGWQVLRVEDGNNDLNGIANAIEKAKSDISRPTLIYIRTTIGYGSNLQGTPKVHGSPLKSDEIARIKKSFGLDPNKTFNIPEDVYDIYRKVNHNGINYEKEWNSLFERYATAYPTEANEIKRRLRGELPHGWEKLLPRYTPEDKPIATRKLSEIVLNSICDAIPELIGGSADLTASNLTRWKTAKDFQANDSGIGDYSGRYFHFGVREHGMAAVMNGMAAYGCDIIPFGAGFLNFITYALGAVRLSSLSKHQVIYIMTHDSIGVGEDGPTHQPVETYAMLRAQPNLNVIRPADGNEVSAAYLQALTSKTTPSVLCLTRQNLPQLKGSSIENALKGGYILQDEQNPNIILIASGSEVSLCVDAAKLLKKEGISARVVSIPCQSLFDDQSKEYRDKVLPKGIPVLSVEAGTTFGWSKYAQQSIGINTFGLSAPASKVFEHFGLVPTEVAKKAKLLVKQFPKTLSKL</sequence>
<dbReference type="GO" id="GO:0004802">
    <property type="term" value="F:transketolase activity"/>
    <property type="evidence" value="ECO:0007669"/>
    <property type="project" value="UniProtKB-EC"/>
</dbReference>
<comment type="similarity">
    <text evidence="2">Belongs to the transketolase family.</text>
</comment>
<feature type="binding site" evidence="11">
    <location>
        <position position="471"/>
    </location>
    <ligand>
        <name>substrate</name>
    </ligand>
</feature>
<feature type="binding site" evidence="12">
    <location>
        <begin position="119"/>
        <end position="121"/>
    </location>
    <ligand>
        <name>thiamine diphosphate</name>
        <dbReference type="ChEBI" id="CHEBI:58937"/>
    </ligand>
</feature>
<organism evidence="16 17">
    <name type="scientific">Neocallimastix californiae</name>
    <dbReference type="NCBI Taxonomy" id="1754190"/>
    <lineage>
        <taxon>Eukaryota</taxon>
        <taxon>Fungi</taxon>
        <taxon>Fungi incertae sedis</taxon>
        <taxon>Chytridiomycota</taxon>
        <taxon>Chytridiomycota incertae sedis</taxon>
        <taxon>Neocallimastigomycetes</taxon>
        <taxon>Neocallimastigales</taxon>
        <taxon>Neocallimastigaceae</taxon>
        <taxon>Neocallimastix</taxon>
    </lineage>
</organism>
<proteinExistence type="inferred from homology"/>
<gene>
    <name evidence="16" type="ORF">LY90DRAFT_391765</name>
</gene>
<dbReference type="InterPro" id="IPR005475">
    <property type="entry name" value="Transketolase-like_Pyr-bd"/>
</dbReference>
<feature type="binding site" evidence="11">
    <location>
        <position position="266"/>
    </location>
    <ligand>
        <name>substrate</name>
    </ligand>
</feature>
<dbReference type="Gene3D" id="3.40.50.920">
    <property type="match status" value="1"/>
</dbReference>
<dbReference type="InterPro" id="IPR055152">
    <property type="entry name" value="Transketolase-like_C_2"/>
</dbReference>
<keyword evidence="8 12" id="KW-0786">Thiamine pyrophosphate</keyword>
<comment type="cofactor">
    <cofactor evidence="12">
        <name>thiamine diphosphate</name>
        <dbReference type="ChEBI" id="CHEBI:58937"/>
    </cofactor>
    <text evidence="12">Binds 1 thiamine pyrophosphate per subunit. During the reaction, the substrate forms a covalent intermediate with the cofactor.</text>
</comment>
<dbReference type="InterPro" id="IPR029061">
    <property type="entry name" value="THDP-binding"/>
</dbReference>
<dbReference type="SMR" id="A0A1Y2A5U8"/>
<dbReference type="SUPFAM" id="SSF52518">
    <property type="entry name" value="Thiamin diphosphate-binding fold (THDP-binding)"/>
    <property type="match status" value="2"/>
</dbReference>
<keyword evidence="6 13" id="KW-0479">Metal-binding</keyword>
<feature type="binding site" evidence="11">
    <location>
        <position position="483"/>
    </location>
    <ligand>
        <name>substrate</name>
    </ligand>
</feature>
<evidence type="ECO:0000256" key="12">
    <source>
        <dbReference type="PIRSR" id="PIRSR605478-3"/>
    </source>
</evidence>
<dbReference type="EC" id="2.2.1.1" evidence="4"/>
<dbReference type="STRING" id="1754190.A0A1Y2A5U8"/>
<dbReference type="InterPro" id="IPR005478">
    <property type="entry name" value="Transketolase_bac-like"/>
</dbReference>
<evidence type="ECO:0000256" key="9">
    <source>
        <dbReference type="ARBA" id="ARBA00049473"/>
    </source>
</evidence>
<evidence type="ECO:0000256" key="10">
    <source>
        <dbReference type="PIRSR" id="PIRSR605478-1"/>
    </source>
</evidence>
<dbReference type="SMART" id="SM00861">
    <property type="entry name" value="Transket_pyr"/>
    <property type="match status" value="1"/>
</dbReference>
<dbReference type="AlphaFoldDB" id="A0A1Y2A5U8"/>
<comment type="cofactor">
    <cofactor evidence="13">
        <name>Mg(2+)</name>
        <dbReference type="ChEBI" id="CHEBI:18420"/>
    </cofactor>
    <text evidence="13">Binds 1 Mg(2+) ion per subunit. Can also utilize other divalent metal cations, such as Ca(2+), Mn(2+) and Co(2+).</text>
</comment>
<dbReference type="EMBL" id="MCOG01000323">
    <property type="protein sequence ID" value="ORY17882.1"/>
    <property type="molecule type" value="Genomic_DNA"/>
</dbReference>
<evidence type="ECO:0000256" key="5">
    <source>
        <dbReference type="ARBA" id="ARBA00022679"/>
    </source>
</evidence>
<dbReference type="Proteomes" id="UP000193920">
    <property type="component" value="Unassembled WGS sequence"/>
</dbReference>
<dbReference type="NCBIfam" id="TIGR00232">
    <property type="entry name" value="tktlase_bact"/>
    <property type="match status" value="1"/>
</dbReference>
<evidence type="ECO:0000256" key="1">
    <source>
        <dbReference type="ARBA" id="ARBA00001941"/>
    </source>
</evidence>
<feature type="active site" description="Proton donor" evidence="10">
    <location>
        <position position="420"/>
    </location>
</feature>
<keyword evidence="7 13" id="KW-0460">Magnesium</keyword>
<feature type="binding site" evidence="13">
    <location>
        <position position="160"/>
    </location>
    <ligand>
        <name>Mg(2+)</name>
        <dbReference type="ChEBI" id="CHEBI:18420"/>
    </ligand>
</feature>
<feature type="site" description="Important for catalytic activity" evidence="14">
    <location>
        <position position="266"/>
    </location>
</feature>
<keyword evidence="5" id="KW-0808">Transferase</keyword>
<evidence type="ECO:0000256" key="6">
    <source>
        <dbReference type="ARBA" id="ARBA00022723"/>
    </source>
</evidence>
<feature type="binding site" evidence="12">
    <location>
        <position position="447"/>
    </location>
    <ligand>
        <name>thiamine diphosphate</name>
        <dbReference type="ChEBI" id="CHEBI:58937"/>
    </ligand>
</feature>
<evidence type="ECO:0000313" key="17">
    <source>
        <dbReference type="Proteomes" id="UP000193920"/>
    </source>
</evidence>
<dbReference type="PROSITE" id="PS00802">
    <property type="entry name" value="TRANSKETOLASE_2"/>
    <property type="match status" value="1"/>
</dbReference>
<dbReference type="SUPFAM" id="SSF52922">
    <property type="entry name" value="TK C-terminal domain-like"/>
    <property type="match status" value="1"/>
</dbReference>
<comment type="catalytic activity">
    <reaction evidence="9">
        <text>D-sedoheptulose 7-phosphate + D-glyceraldehyde 3-phosphate = aldehydo-D-ribose 5-phosphate + D-xylulose 5-phosphate</text>
        <dbReference type="Rhea" id="RHEA:10508"/>
        <dbReference type="ChEBI" id="CHEBI:57483"/>
        <dbReference type="ChEBI" id="CHEBI:57737"/>
        <dbReference type="ChEBI" id="CHEBI:58273"/>
        <dbReference type="ChEBI" id="CHEBI:59776"/>
        <dbReference type="EC" id="2.2.1.1"/>
    </reaction>
</comment>
<evidence type="ECO:0000256" key="14">
    <source>
        <dbReference type="PIRSR" id="PIRSR605478-5"/>
    </source>
</evidence>
<evidence type="ECO:0000256" key="13">
    <source>
        <dbReference type="PIRSR" id="PIRSR605478-4"/>
    </source>
</evidence>
<feature type="binding site" evidence="11">
    <location>
        <position position="361"/>
    </location>
    <ligand>
        <name>substrate</name>
    </ligand>
</feature>
<dbReference type="FunFam" id="3.40.50.920:FF:000003">
    <property type="entry name" value="Transketolase"/>
    <property type="match status" value="1"/>
</dbReference>
<feature type="site" description="Important for catalytic activity" evidence="14">
    <location>
        <position position="31"/>
    </location>
</feature>
<feature type="binding site" evidence="13">
    <location>
        <position position="192"/>
    </location>
    <ligand>
        <name>Mg(2+)</name>
        <dbReference type="ChEBI" id="CHEBI:18420"/>
    </ligand>
</feature>
<dbReference type="InterPro" id="IPR020826">
    <property type="entry name" value="Transketolase_BS"/>
</dbReference>
<feature type="binding site" evidence="12">
    <location>
        <position position="266"/>
    </location>
    <ligand>
        <name>thiamine diphosphate</name>
        <dbReference type="ChEBI" id="CHEBI:58937"/>
    </ligand>
</feature>
<dbReference type="FunFam" id="3.40.50.970:FF:000004">
    <property type="entry name" value="Transketolase"/>
    <property type="match status" value="1"/>
</dbReference>
<evidence type="ECO:0000256" key="4">
    <source>
        <dbReference type="ARBA" id="ARBA00013152"/>
    </source>
</evidence>